<dbReference type="Pfam" id="PF00561">
    <property type="entry name" value="Abhydrolase_1"/>
    <property type="match status" value="1"/>
</dbReference>
<dbReference type="SUPFAM" id="SSF53474">
    <property type="entry name" value="alpha/beta-Hydrolases"/>
    <property type="match status" value="1"/>
</dbReference>
<dbReference type="InterPro" id="IPR000073">
    <property type="entry name" value="AB_hydrolase_1"/>
</dbReference>
<evidence type="ECO:0000313" key="3">
    <source>
        <dbReference type="Proteomes" id="UP001476950"/>
    </source>
</evidence>
<organism evidence="2 3">
    <name type="scientific">Stenomitos frigidus AS-A4</name>
    <dbReference type="NCBI Taxonomy" id="2933935"/>
    <lineage>
        <taxon>Bacteria</taxon>
        <taxon>Bacillati</taxon>
        <taxon>Cyanobacteriota</taxon>
        <taxon>Cyanophyceae</taxon>
        <taxon>Leptolyngbyales</taxon>
        <taxon>Leptolyngbyaceae</taxon>
        <taxon>Stenomitos</taxon>
    </lineage>
</organism>
<dbReference type="Gene3D" id="3.40.50.1820">
    <property type="entry name" value="alpha/beta hydrolase"/>
    <property type="match status" value="1"/>
</dbReference>
<comment type="caution">
    <text evidence="2">The sequence shown here is derived from an EMBL/GenBank/DDBJ whole genome shotgun (WGS) entry which is preliminary data.</text>
</comment>
<sequence>MPSYSETTAAIVQQAKARENALPLLNESCRSRFFFQPKPTKRVCLFLHGFTAGPYQFVPMAEIFFKAGYNVLVPLLPGHGQAGNWSRQNPPPLPTDPKVYQQFALHWLEQAQALGETVTVCGLSAGGTLTAWLALERPKAINRAILFAAYLSSSSRVLDLFVKKIDTYFEWTVSNINPSKGSGYNGFSVSALRVFLHLGQDILKRSEKQPAAPMFIVSSDSDIATGSFDHKTLFENARSHQPITWYNTFSRELAVPHTMMTVQEGNRWASLLPVMAKAFVESNLTWTDVQEIGYRMTQGKTFPSVVAELGLVAKASPDMPAMMTMVDKRAIVLARNPSLSEEI</sequence>
<dbReference type="GO" id="GO:0016787">
    <property type="term" value="F:hydrolase activity"/>
    <property type="evidence" value="ECO:0007669"/>
    <property type="project" value="UniProtKB-KW"/>
</dbReference>
<dbReference type="RefSeq" id="WP_190449269.1">
    <property type="nucleotide sequence ID" value="NZ_JAMPLM010000015.1"/>
</dbReference>
<accession>A0ABV0KLS7</accession>
<dbReference type="InterPro" id="IPR029058">
    <property type="entry name" value="AB_hydrolase_fold"/>
</dbReference>
<name>A0ABV0KLS7_9CYAN</name>
<dbReference type="Proteomes" id="UP001476950">
    <property type="component" value="Unassembled WGS sequence"/>
</dbReference>
<protein>
    <submittedName>
        <fullName evidence="2">Alpha/beta fold hydrolase</fullName>
    </submittedName>
</protein>
<evidence type="ECO:0000259" key="1">
    <source>
        <dbReference type="Pfam" id="PF00561"/>
    </source>
</evidence>
<keyword evidence="3" id="KW-1185">Reference proteome</keyword>
<proteinExistence type="predicted"/>
<feature type="domain" description="AB hydrolase-1" evidence="1">
    <location>
        <begin position="45"/>
        <end position="247"/>
    </location>
</feature>
<reference evidence="2 3" key="1">
    <citation type="submission" date="2022-04" db="EMBL/GenBank/DDBJ databases">
        <title>Positive selection, recombination, and allopatry shape intraspecific diversity of widespread and dominant cyanobacteria.</title>
        <authorList>
            <person name="Wei J."/>
            <person name="Shu W."/>
            <person name="Hu C."/>
        </authorList>
    </citation>
    <scope>NUCLEOTIDE SEQUENCE [LARGE SCALE GENOMIC DNA]</scope>
    <source>
        <strain evidence="2 3">AS-A4</strain>
    </source>
</reference>
<evidence type="ECO:0000313" key="2">
    <source>
        <dbReference type="EMBL" id="MEP1060077.1"/>
    </source>
</evidence>
<gene>
    <name evidence="2" type="ORF">NDI38_16695</name>
</gene>
<dbReference type="EMBL" id="JAMPLM010000015">
    <property type="protein sequence ID" value="MEP1060077.1"/>
    <property type="molecule type" value="Genomic_DNA"/>
</dbReference>
<keyword evidence="2" id="KW-0378">Hydrolase</keyword>